<dbReference type="InterPro" id="IPR005495">
    <property type="entry name" value="LptG/LptF_permease"/>
</dbReference>
<comment type="caution">
    <text evidence="7">The sequence shown here is derived from an EMBL/GenBank/DDBJ whole genome shotgun (WGS) entry which is preliminary data.</text>
</comment>
<dbReference type="AlphaFoldDB" id="L1N919"/>
<evidence type="ECO:0000313" key="8">
    <source>
        <dbReference type="Proteomes" id="UP000010433"/>
    </source>
</evidence>
<dbReference type="PATRIC" id="fig|1127699.3.peg.1390"/>
<feature type="transmembrane region" description="Helical" evidence="6">
    <location>
        <begin position="586"/>
        <end position="606"/>
    </location>
</feature>
<name>L1N919_9BACT</name>
<evidence type="ECO:0000256" key="6">
    <source>
        <dbReference type="SAM" id="Phobius"/>
    </source>
</evidence>
<reference evidence="7 8" key="1">
    <citation type="submission" date="2012-05" db="EMBL/GenBank/DDBJ databases">
        <authorList>
            <person name="Weinstock G."/>
            <person name="Sodergren E."/>
            <person name="Lobos E.A."/>
            <person name="Fulton L."/>
            <person name="Fulton R."/>
            <person name="Courtney L."/>
            <person name="Fronick C."/>
            <person name="O'Laughlin M."/>
            <person name="Godfrey J."/>
            <person name="Wilson R.M."/>
            <person name="Miner T."/>
            <person name="Farmer C."/>
            <person name="Delehaunty K."/>
            <person name="Cordes M."/>
            <person name="Minx P."/>
            <person name="Tomlinson C."/>
            <person name="Chen J."/>
            <person name="Wollam A."/>
            <person name="Pepin K.H."/>
            <person name="Bhonagiri V."/>
            <person name="Zhang X."/>
            <person name="Suruliraj S."/>
            <person name="Warren W."/>
            <person name="Mitreva M."/>
            <person name="Mardis E.R."/>
            <person name="Wilson R.K."/>
        </authorList>
    </citation>
    <scope>NUCLEOTIDE SEQUENCE [LARGE SCALE GENOMIC DNA]</scope>
    <source>
        <strain evidence="7 8">F0055</strain>
    </source>
</reference>
<dbReference type="GO" id="GO:0015920">
    <property type="term" value="P:lipopolysaccharide transport"/>
    <property type="evidence" value="ECO:0007669"/>
    <property type="project" value="TreeGrafter"/>
</dbReference>
<keyword evidence="5 6" id="KW-0472">Membrane</keyword>
<dbReference type="PANTHER" id="PTHR33529">
    <property type="entry name" value="SLR0882 PROTEIN-RELATED"/>
    <property type="match status" value="1"/>
</dbReference>
<keyword evidence="2" id="KW-1003">Cell membrane</keyword>
<keyword evidence="4 6" id="KW-1133">Transmembrane helix</keyword>
<dbReference type="HOGENOM" id="CLU_028799_6_0_10"/>
<evidence type="ECO:0000256" key="1">
    <source>
        <dbReference type="ARBA" id="ARBA00004651"/>
    </source>
</evidence>
<evidence type="ECO:0000256" key="4">
    <source>
        <dbReference type="ARBA" id="ARBA00022989"/>
    </source>
</evidence>
<feature type="transmembrane region" description="Helical" evidence="6">
    <location>
        <begin position="404"/>
        <end position="422"/>
    </location>
</feature>
<evidence type="ECO:0000313" key="7">
    <source>
        <dbReference type="EMBL" id="EKX99867.1"/>
    </source>
</evidence>
<dbReference type="GO" id="GO:0043190">
    <property type="term" value="C:ATP-binding cassette (ABC) transporter complex"/>
    <property type="evidence" value="ECO:0007669"/>
    <property type="project" value="TreeGrafter"/>
</dbReference>
<feature type="transmembrane region" description="Helical" evidence="6">
    <location>
        <begin position="434"/>
        <end position="457"/>
    </location>
</feature>
<organism evidence="7 8">
    <name type="scientific">Hoylesella saccharolytica F0055</name>
    <dbReference type="NCBI Taxonomy" id="1127699"/>
    <lineage>
        <taxon>Bacteria</taxon>
        <taxon>Pseudomonadati</taxon>
        <taxon>Bacteroidota</taxon>
        <taxon>Bacteroidia</taxon>
        <taxon>Bacteroidales</taxon>
        <taxon>Prevotellaceae</taxon>
        <taxon>Hoylesella</taxon>
    </lineage>
</organism>
<keyword evidence="3 6" id="KW-0812">Transmembrane</keyword>
<dbReference type="STRING" id="1127699.HMPREF9151_01509"/>
<accession>L1N919</accession>
<evidence type="ECO:0000256" key="2">
    <source>
        <dbReference type="ARBA" id="ARBA00022475"/>
    </source>
</evidence>
<comment type="subcellular location">
    <subcellularLocation>
        <location evidence="1">Cell membrane</location>
        <topology evidence="1">Multi-pass membrane protein</topology>
    </subcellularLocation>
</comment>
<evidence type="ECO:0000256" key="5">
    <source>
        <dbReference type="ARBA" id="ARBA00023136"/>
    </source>
</evidence>
<sequence>MKTMFRIKKLDIFIAKQFGMLFFGTFFICQFVVMMQYVWRSIDELIGKGLSMEILAQFFWYLGLMMVPQALPLAILLSSLITFGNLGESSELTAIKASGISLMQSFRSLIVITVLICLGSFYFQNQVGQHATLKIAQLLWSMKQKSPELEIPEGVFYNGIPKTNIYVQKKDTETGKLYGIMIYRIANSYEDSEIILADSGRLQTTADKKHLLLSLWSGEWFTNQSQEVGSNAAVPFRRETFLSKTTLIDFDSDFSITDAALLAGDARGKGLSQIYKDLDSLNHQYDSIGRTYYREMQATYYDRGPLNKIDSLQAVKLAASDKLNFDTLYARLSSDKKKDAVSIARSQVQSLLSDLEFKTMITDDGNKMIRQHQIEAVNKFLLSLLCLIFFFIGAPLGSIIRKGGLGIPVIVSVLVFIVYYILDNSGYQMSRRGIWTVWFGRSLAPGVLVPVAIFVTYKANKDSVVFNLDAYRHFFRKFLGLRIKRNISGKEVIINEPDYRRDADLLAEMSQQIATYSQEHRLTSAPNVFKVFFKYQPDHVIERLDEQLEAIIEDLGNTKDKVIMTELNNYPVLSNKAHTRPFDRQWMNAVAAAVVPVGLFLYFRMWRFRLRLHRDLKVIRQTNEVVIDRINSITNE</sequence>
<dbReference type="EMBL" id="AMEP01000095">
    <property type="protein sequence ID" value="EKX99867.1"/>
    <property type="molecule type" value="Genomic_DNA"/>
</dbReference>
<proteinExistence type="predicted"/>
<feature type="transmembrane region" description="Helical" evidence="6">
    <location>
        <begin position="59"/>
        <end position="84"/>
    </location>
</feature>
<feature type="transmembrane region" description="Helical" evidence="6">
    <location>
        <begin position="20"/>
        <end position="39"/>
    </location>
</feature>
<evidence type="ECO:0000256" key="3">
    <source>
        <dbReference type="ARBA" id="ARBA00022692"/>
    </source>
</evidence>
<feature type="transmembrane region" description="Helical" evidence="6">
    <location>
        <begin position="380"/>
        <end position="397"/>
    </location>
</feature>
<dbReference type="Pfam" id="PF03739">
    <property type="entry name" value="LptF_LptG"/>
    <property type="match status" value="1"/>
</dbReference>
<dbReference type="Proteomes" id="UP000010433">
    <property type="component" value="Unassembled WGS sequence"/>
</dbReference>
<gene>
    <name evidence="7" type="ORF">HMPREF9151_01509</name>
</gene>
<dbReference type="PANTHER" id="PTHR33529:SF6">
    <property type="entry name" value="YJGP_YJGQ FAMILY PERMEASE"/>
    <property type="match status" value="1"/>
</dbReference>
<protein>
    <submittedName>
        <fullName evidence="7">Permease, YjgP/YjgQ family</fullName>
    </submittedName>
</protein>
<keyword evidence="8" id="KW-1185">Reference proteome</keyword>